<comment type="caution">
    <text evidence="1">The sequence shown here is derived from an EMBL/GenBank/DDBJ whole genome shotgun (WGS) entry which is preliminary data.</text>
</comment>
<dbReference type="Proteomes" id="UP000828048">
    <property type="component" value="Chromosome 7"/>
</dbReference>
<proteinExistence type="predicted"/>
<gene>
    <name evidence="1" type="ORF">Vadar_022398</name>
</gene>
<accession>A0ACB7Y8X6</accession>
<evidence type="ECO:0000313" key="2">
    <source>
        <dbReference type="Proteomes" id="UP000828048"/>
    </source>
</evidence>
<sequence length="230" mass="26072">MAAPLFLRGFPLLRLCLHQHHRFAVGILTPRPHSAVPEPSTTHQDEHKSCSSQSSQTTTSLGVKDPPKYPRLNDVTFRKWKEKEKHILRDIAPIIQLTKDILHSDRYRDGQVLTAEDERAVVEKLLSFHPHSEDKIGCGLASIMVDRHPQFRCSRCLFVIRIDGGWIDFSYQKCLRAYIRHRGEVVAPNTNRLESFVGGGLGRGITPLICSKNCDVQIVIAMVNLELKGY</sequence>
<protein>
    <submittedName>
        <fullName evidence="1">Uncharacterized protein</fullName>
    </submittedName>
</protein>
<organism evidence="1 2">
    <name type="scientific">Vaccinium darrowii</name>
    <dbReference type="NCBI Taxonomy" id="229202"/>
    <lineage>
        <taxon>Eukaryota</taxon>
        <taxon>Viridiplantae</taxon>
        <taxon>Streptophyta</taxon>
        <taxon>Embryophyta</taxon>
        <taxon>Tracheophyta</taxon>
        <taxon>Spermatophyta</taxon>
        <taxon>Magnoliopsida</taxon>
        <taxon>eudicotyledons</taxon>
        <taxon>Gunneridae</taxon>
        <taxon>Pentapetalae</taxon>
        <taxon>asterids</taxon>
        <taxon>Ericales</taxon>
        <taxon>Ericaceae</taxon>
        <taxon>Vaccinioideae</taxon>
        <taxon>Vaccinieae</taxon>
        <taxon>Vaccinium</taxon>
    </lineage>
</organism>
<keyword evidence="2" id="KW-1185">Reference proteome</keyword>
<evidence type="ECO:0000313" key="1">
    <source>
        <dbReference type="EMBL" id="KAH7849747.1"/>
    </source>
</evidence>
<dbReference type="EMBL" id="CM037157">
    <property type="protein sequence ID" value="KAH7849747.1"/>
    <property type="molecule type" value="Genomic_DNA"/>
</dbReference>
<reference evidence="1 2" key="1">
    <citation type="journal article" date="2021" name="Hortic Res">
        <title>High-quality reference genome and annotation aids understanding of berry development for evergreen blueberry (Vaccinium darrowii).</title>
        <authorList>
            <person name="Yu J."/>
            <person name="Hulse-Kemp A.M."/>
            <person name="Babiker E."/>
            <person name="Staton M."/>
        </authorList>
    </citation>
    <scope>NUCLEOTIDE SEQUENCE [LARGE SCALE GENOMIC DNA]</scope>
    <source>
        <strain evidence="2">cv. NJ 8807/NJ 8810</strain>
        <tissue evidence="1">Young leaf</tissue>
    </source>
</reference>
<name>A0ACB7Y8X6_9ERIC</name>